<sequence>MLALISVMPSRDKNALQILDNIPLTLPSLILQASFNMSTHNHKFNLDIVQDDLAIIKVNKLNDV</sequence>
<keyword evidence="2" id="KW-1185">Reference proteome</keyword>
<reference evidence="1 2" key="1">
    <citation type="submission" date="2016-05" db="EMBL/GenBank/DDBJ databases">
        <title>Genomic Taxonomy of the Vibrionaceae.</title>
        <authorList>
            <person name="Gomez-Gil B."/>
            <person name="Enciso-Ibarra J."/>
        </authorList>
    </citation>
    <scope>NUCLEOTIDE SEQUENCE [LARGE SCALE GENOMIC DNA]</scope>
    <source>
        <strain evidence="1 2">CAIM 1920</strain>
    </source>
</reference>
<organism evidence="1 2">
    <name type="scientific">Veronia pacifica</name>
    <dbReference type="NCBI Taxonomy" id="1080227"/>
    <lineage>
        <taxon>Bacteria</taxon>
        <taxon>Pseudomonadati</taxon>
        <taxon>Pseudomonadota</taxon>
        <taxon>Gammaproteobacteria</taxon>
        <taxon>Vibrionales</taxon>
        <taxon>Vibrionaceae</taxon>
        <taxon>Veronia</taxon>
    </lineage>
</organism>
<gene>
    <name evidence="1" type="ORF">A8L45_13755</name>
</gene>
<accession>A0A1C3EG71</accession>
<comment type="caution">
    <text evidence="1">The sequence shown here is derived from an EMBL/GenBank/DDBJ whole genome shotgun (WGS) entry which is preliminary data.</text>
</comment>
<dbReference type="EMBL" id="LYBM01000025">
    <property type="protein sequence ID" value="ODA32252.1"/>
    <property type="molecule type" value="Genomic_DNA"/>
</dbReference>
<evidence type="ECO:0000313" key="1">
    <source>
        <dbReference type="EMBL" id="ODA32252.1"/>
    </source>
</evidence>
<dbReference type="Proteomes" id="UP000094936">
    <property type="component" value="Unassembled WGS sequence"/>
</dbReference>
<protein>
    <submittedName>
        <fullName evidence="1">Uncharacterized protein</fullName>
    </submittedName>
</protein>
<evidence type="ECO:0000313" key="2">
    <source>
        <dbReference type="Proteomes" id="UP000094936"/>
    </source>
</evidence>
<dbReference type="AlphaFoldDB" id="A0A1C3EG71"/>
<name>A0A1C3EG71_9GAMM</name>
<proteinExistence type="predicted"/>